<dbReference type="EMBL" id="QSEP01000007">
    <property type="protein sequence ID" value="RGZ85560.1"/>
    <property type="molecule type" value="Genomic_DNA"/>
</dbReference>
<dbReference type="EMBL" id="CYYC01000015">
    <property type="protein sequence ID" value="CUM98617.1"/>
    <property type="molecule type" value="Genomic_DNA"/>
</dbReference>
<accession>A0A173T9M7</accession>
<keyword evidence="3" id="KW-1003">Cell membrane</keyword>
<keyword evidence="2 7" id="KW-0813">Transport</keyword>
<evidence type="ECO:0000313" key="9">
    <source>
        <dbReference type="EMBL" id="CUM98617.1"/>
    </source>
</evidence>
<dbReference type="PANTHER" id="PTHR30151:SF19">
    <property type="entry name" value="ABC TRANSPORTER PERMEASE"/>
    <property type="match status" value="1"/>
</dbReference>
<dbReference type="InterPro" id="IPR000515">
    <property type="entry name" value="MetI-like"/>
</dbReference>
<evidence type="ECO:0000256" key="2">
    <source>
        <dbReference type="ARBA" id="ARBA00022448"/>
    </source>
</evidence>
<dbReference type="EMBL" id="QRQO01000003">
    <property type="protein sequence ID" value="RHN17231.1"/>
    <property type="molecule type" value="Genomic_DNA"/>
</dbReference>
<evidence type="ECO:0000313" key="15">
    <source>
        <dbReference type="Proteomes" id="UP000095390"/>
    </source>
</evidence>
<evidence type="ECO:0000313" key="14">
    <source>
        <dbReference type="EMBL" id="RHN17231.1"/>
    </source>
</evidence>
<evidence type="ECO:0000313" key="10">
    <source>
        <dbReference type="EMBL" id="RGI89582.1"/>
    </source>
</evidence>
<keyword evidence="4 7" id="KW-0812">Transmembrane</keyword>
<dbReference type="Proteomes" id="UP000283497">
    <property type="component" value="Unassembled WGS sequence"/>
</dbReference>
<evidence type="ECO:0000256" key="4">
    <source>
        <dbReference type="ARBA" id="ARBA00022692"/>
    </source>
</evidence>
<evidence type="ECO:0000313" key="11">
    <source>
        <dbReference type="EMBL" id="RGZ85560.1"/>
    </source>
</evidence>
<dbReference type="InterPro" id="IPR035906">
    <property type="entry name" value="MetI-like_sf"/>
</dbReference>
<feature type="domain" description="ABC transmembrane type-1" evidence="8">
    <location>
        <begin position="74"/>
        <end position="255"/>
    </location>
</feature>
<dbReference type="PROSITE" id="PS50928">
    <property type="entry name" value="ABC_TM1"/>
    <property type="match status" value="1"/>
</dbReference>
<feature type="transmembrane region" description="Helical" evidence="7">
    <location>
        <begin position="139"/>
        <end position="161"/>
    </location>
</feature>
<sequence length="264" mass="29835">MNEISKEQLLYMKRTRQHKQFVLFFQLFLFIFFIILWEITSRAGIINAFIFSSPSRMLASGKELLLNGQLLKHLGITLAETFASFFLVTAVSLFTAILLWWNNTLSEILEPYFVILNSLPKSAMAPIFIVWLGNNMKTIIVTAISVAIFGSILNLFTSFMSTDPDKLKLIRTLHGSQADCLTKVILPMNLPTILSILKVDIGLCLIGVVIGEFLAAKEGLGYLIIYGSQVFKMDWVMLSIVLLCLIAALLYGVLNRLEKHFRNF</sequence>
<evidence type="ECO:0000256" key="6">
    <source>
        <dbReference type="ARBA" id="ARBA00023136"/>
    </source>
</evidence>
<comment type="similarity">
    <text evidence="7">Belongs to the binding-protein-dependent transport system permease family.</text>
</comment>
<evidence type="ECO:0000256" key="7">
    <source>
        <dbReference type="RuleBase" id="RU363032"/>
    </source>
</evidence>
<proteinExistence type="inferred from homology"/>
<dbReference type="CDD" id="cd06261">
    <property type="entry name" value="TM_PBP2"/>
    <property type="match status" value="1"/>
</dbReference>
<dbReference type="GO" id="GO:0005886">
    <property type="term" value="C:plasma membrane"/>
    <property type="evidence" value="ECO:0007669"/>
    <property type="project" value="UniProtKB-SubCell"/>
</dbReference>
<evidence type="ECO:0000259" key="8">
    <source>
        <dbReference type="PROSITE" id="PS50928"/>
    </source>
</evidence>
<feature type="transmembrane region" description="Helical" evidence="7">
    <location>
        <begin position="82"/>
        <end position="101"/>
    </location>
</feature>
<evidence type="ECO:0000313" key="13">
    <source>
        <dbReference type="EMBL" id="RHK40078.1"/>
    </source>
</evidence>
<dbReference type="Gene3D" id="1.10.3720.10">
    <property type="entry name" value="MetI-like"/>
    <property type="match status" value="1"/>
</dbReference>
<evidence type="ECO:0000256" key="5">
    <source>
        <dbReference type="ARBA" id="ARBA00022989"/>
    </source>
</evidence>
<dbReference type="Proteomes" id="UP000284621">
    <property type="component" value="Unassembled WGS sequence"/>
</dbReference>
<keyword evidence="5 7" id="KW-1133">Transmembrane helix</keyword>
<dbReference type="GeneID" id="75048981"/>
<name>A0A173T9M7_9FIRM</name>
<dbReference type="Pfam" id="PF00528">
    <property type="entry name" value="BPD_transp_1"/>
    <property type="match status" value="1"/>
</dbReference>
<evidence type="ECO:0000313" key="12">
    <source>
        <dbReference type="EMBL" id="RHC62993.1"/>
    </source>
</evidence>
<evidence type="ECO:0000313" key="19">
    <source>
        <dbReference type="Proteomes" id="UP000284621"/>
    </source>
</evidence>
<comment type="subcellular location">
    <subcellularLocation>
        <location evidence="1 7">Cell membrane</location>
        <topology evidence="1 7">Multi-pass membrane protein</topology>
    </subcellularLocation>
</comment>
<feature type="transmembrane region" description="Helical" evidence="7">
    <location>
        <begin position="21"/>
        <end position="39"/>
    </location>
</feature>
<feature type="transmembrane region" description="Helical" evidence="7">
    <location>
        <begin position="193"/>
        <end position="215"/>
    </location>
</feature>
<evidence type="ECO:0000313" key="17">
    <source>
        <dbReference type="Proteomes" id="UP000283497"/>
    </source>
</evidence>
<dbReference type="OrthoDB" id="9783295at2"/>
<dbReference type="Proteomes" id="UP000286561">
    <property type="component" value="Unassembled WGS sequence"/>
</dbReference>
<dbReference type="EMBL" id="QRNJ01000016">
    <property type="protein sequence ID" value="RHK40078.1"/>
    <property type="molecule type" value="Genomic_DNA"/>
</dbReference>
<organism evidence="9 15">
    <name type="scientific">Anaerobutyricum hallii</name>
    <dbReference type="NCBI Taxonomy" id="39488"/>
    <lineage>
        <taxon>Bacteria</taxon>
        <taxon>Bacillati</taxon>
        <taxon>Bacillota</taxon>
        <taxon>Clostridia</taxon>
        <taxon>Lachnospirales</taxon>
        <taxon>Lachnospiraceae</taxon>
        <taxon>Anaerobutyricum</taxon>
    </lineage>
</organism>
<evidence type="ECO:0000256" key="3">
    <source>
        <dbReference type="ARBA" id="ARBA00022475"/>
    </source>
</evidence>
<keyword evidence="19" id="KW-1185">Reference proteome</keyword>
<dbReference type="Proteomes" id="UP000283700">
    <property type="component" value="Unassembled WGS sequence"/>
</dbReference>
<dbReference type="SUPFAM" id="SSF161098">
    <property type="entry name" value="MetI-like"/>
    <property type="match status" value="1"/>
</dbReference>
<dbReference type="AlphaFoldDB" id="A0A173T9M7"/>
<protein>
    <submittedName>
        <fullName evidence="10">ABC transporter permease</fullName>
    </submittedName>
    <submittedName>
        <fullName evidence="9">Putative aliphatic sulfonates transport permease protein ssuC</fullName>
    </submittedName>
</protein>
<dbReference type="Proteomes" id="UP000095390">
    <property type="component" value="Unassembled WGS sequence"/>
</dbReference>
<gene>
    <name evidence="9" type="primary">ssuC_1</name>
    <name evidence="13" type="ORF">DW068_05580</name>
    <name evidence="12" type="ORF">DW833_10655</name>
    <name evidence="11" type="ORF">DW972_02860</name>
    <name evidence="14" type="ORF">DWZ29_01890</name>
    <name evidence="10" type="ORF">DXD91_05765</name>
    <name evidence="9" type="ORF">ERS852578_01490</name>
</gene>
<dbReference type="Proteomes" id="UP000262524">
    <property type="component" value="Unassembled WGS sequence"/>
</dbReference>
<reference evidence="16 17" key="2">
    <citation type="submission" date="2018-08" db="EMBL/GenBank/DDBJ databases">
        <title>A genome reference for cultivated species of the human gut microbiota.</title>
        <authorList>
            <person name="Zou Y."/>
            <person name="Xue W."/>
            <person name="Luo G."/>
        </authorList>
    </citation>
    <scope>NUCLEOTIDE SEQUENCE [LARGE SCALE GENOMIC DNA]</scope>
    <source>
        <strain evidence="14 18">AF31-17AC</strain>
        <strain evidence="13 17">AF45-14BH</strain>
        <strain evidence="12 19">AM34-3LB</strain>
        <strain evidence="11 20">AM48-23BH</strain>
        <strain evidence="10 16">TM10-1AC</strain>
    </source>
</reference>
<reference evidence="9 15" key="1">
    <citation type="submission" date="2015-09" db="EMBL/GenBank/DDBJ databases">
        <authorList>
            <consortium name="Pathogen Informatics"/>
        </authorList>
    </citation>
    <scope>NUCLEOTIDE SEQUENCE [LARGE SCALE GENOMIC DNA]</scope>
    <source>
        <strain evidence="9 15">2789STDY5834966</strain>
    </source>
</reference>
<dbReference type="PANTHER" id="PTHR30151">
    <property type="entry name" value="ALKANE SULFONATE ABC TRANSPORTER-RELATED, MEMBRANE SUBUNIT"/>
    <property type="match status" value="1"/>
</dbReference>
<dbReference type="RefSeq" id="WP_005347604.1">
    <property type="nucleotide sequence ID" value="NZ_CABJFJ010000012.1"/>
</dbReference>
<evidence type="ECO:0000313" key="16">
    <source>
        <dbReference type="Proteomes" id="UP000262524"/>
    </source>
</evidence>
<evidence type="ECO:0000313" key="20">
    <source>
        <dbReference type="Proteomes" id="UP000286561"/>
    </source>
</evidence>
<dbReference type="EMBL" id="QSID01000012">
    <property type="protein sequence ID" value="RHC62993.1"/>
    <property type="molecule type" value="Genomic_DNA"/>
</dbReference>
<feature type="transmembrane region" description="Helical" evidence="7">
    <location>
        <begin position="235"/>
        <end position="254"/>
    </location>
</feature>
<evidence type="ECO:0000313" key="18">
    <source>
        <dbReference type="Proteomes" id="UP000283700"/>
    </source>
</evidence>
<evidence type="ECO:0000256" key="1">
    <source>
        <dbReference type="ARBA" id="ARBA00004651"/>
    </source>
</evidence>
<dbReference type="GO" id="GO:0055085">
    <property type="term" value="P:transmembrane transport"/>
    <property type="evidence" value="ECO:0007669"/>
    <property type="project" value="InterPro"/>
</dbReference>
<keyword evidence="6 7" id="KW-0472">Membrane</keyword>
<feature type="transmembrane region" description="Helical" evidence="7">
    <location>
        <begin position="113"/>
        <end position="133"/>
    </location>
</feature>
<dbReference type="EMBL" id="QSOE01000026">
    <property type="protein sequence ID" value="RGI89582.1"/>
    <property type="molecule type" value="Genomic_DNA"/>
</dbReference>